<proteinExistence type="inferred from homology"/>
<dbReference type="Pfam" id="PF12804">
    <property type="entry name" value="NTP_transf_3"/>
    <property type="match status" value="1"/>
</dbReference>
<feature type="binding site" evidence="8">
    <location>
        <position position="22"/>
    </location>
    <ligand>
        <name>GTP</name>
        <dbReference type="ChEBI" id="CHEBI:37565"/>
    </ligand>
</feature>
<comment type="cofactor">
    <cofactor evidence="8">
        <name>Mg(2+)</name>
        <dbReference type="ChEBI" id="CHEBI:18420"/>
    </cofactor>
</comment>
<dbReference type="HAMAP" id="MF_00316">
    <property type="entry name" value="MobA"/>
    <property type="match status" value="1"/>
</dbReference>
<comment type="domain">
    <text evidence="8">The N-terminal domain determines nucleotide recognition and specific binding, while the C-terminal domain determines the specific binding to the target protein.</text>
</comment>
<keyword evidence="6 8" id="KW-0342">GTP-binding</keyword>
<dbReference type="PANTHER" id="PTHR19136:SF81">
    <property type="entry name" value="MOLYBDENUM COFACTOR GUANYLYLTRANSFERASE"/>
    <property type="match status" value="1"/>
</dbReference>
<dbReference type="GO" id="GO:0005525">
    <property type="term" value="F:GTP binding"/>
    <property type="evidence" value="ECO:0007669"/>
    <property type="project" value="UniProtKB-UniRule"/>
</dbReference>
<dbReference type="AlphaFoldDB" id="A0A934KBG0"/>
<comment type="similarity">
    <text evidence="8">Belongs to the MobA family.</text>
</comment>
<sequence>MADPATLLVLAGGRSRRMGRPKALLPVQGTTLIEWVARRLEPGFDELLVAAAEPAQLPPGLRGCFVGDLRPGAGPLAGIEAGLGVARYHTLVAVACDMPYVTPALAGRLAAAAAGHDAAVPRTAGRADPACAAYRRSARGAISAALDQGRRRASEALVGLDVSWLEDVDRTLLANLNTFAEYRAFLAAIPKTR</sequence>
<keyword evidence="3 8" id="KW-0479">Metal-binding</keyword>
<dbReference type="GO" id="GO:0046872">
    <property type="term" value="F:metal ion binding"/>
    <property type="evidence" value="ECO:0007669"/>
    <property type="project" value="UniProtKB-KW"/>
</dbReference>
<feature type="binding site" evidence="8">
    <location>
        <position position="97"/>
    </location>
    <ligand>
        <name>GTP</name>
        <dbReference type="ChEBI" id="CHEBI:37565"/>
    </ligand>
</feature>
<dbReference type="InterPro" id="IPR029044">
    <property type="entry name" value="Nucleotide-diphossugar_trans"/>
</dbReference>
<evidence type="ECO:0000256" key="4">
    <source>
        <dbReference type="ARBA" id="ARBA00022741"/>
    </source>
</evidence>
<feature type="domain" description="MobA-like NTP transferase" evidence="9">
    <location>
        <begin position="8"/>
        <end position="156"/>
    </location>
</feature>
<protein>
    <recommendedName>
        <fullName evidence="8">Probable molybdenum cofactor guanylyltransferase</fullName>
        <shortName evidence="8">MoCo guanylyltransferase</shortName>
        <ecNumber evidence="8">2.7.7.77</ecNumber>
    </recommendedName>
    <alternativeName>
        <fullName evidence="8">GTP:molybdopterin guanylyltransferase</fullName>
    </alternativeName>
    <alternativeName>
        <fullName evidence="8">Mo-MPT guanylyltransferase</fullName>
    </alternativeName>
    <alternativeName>
        <fullName evidence="8">Molybdopterin guanylyltransferase</fullName>
    </alternativeName>
    <alternativeName>
        <fullName evidence="8">Molybdopterin-guanine dinucleotide synthase</fullName>
        <shortName evidence="8">MGD synthase</shortName>
    </alternativeName>
</protein>
<keyword evidence="10" id="KW-0548">Nucleotidyltransferase</keyword>
<gene>
    <name evidence="8" type="primary">mobA</name>
    <name evidence="10" type="ORF">JF922_19095</name>
</gene>
<evidence type="ECO:0000313" key="10">
    <source>
        <dbReference type="EMBL" id="MBJ7600166.1"/>
    </source>
</evidence>
<evidence type="ECO:0000313" key="11">
    <source>
        <dbReference type="Proteomes" id="UP000612893"/>
    </source>
</evidence>
<dbReference type="InterPro" id="IPR013482">
    <property type="entry name" value="Molybde_CF_guanTrfase"/>
</dbReference>
<feature type="binding site" evidence="8">
    <location>
        <position position="68"/>
    </location>
    <ligand>
        <name>GTP</name>
        <dbReference type="ChEBI" id="CHEBI:37565"/>
    </ligand>
</feature>
<reference evidence="10" key="1">
    <citation type="submission" date="2020-10" db="EMBL/GenBank/DDBJ databases">
        <title>Ca. Dormibacterota MAGs.</title>
        <authorList>
            <person name="Montgomery K."/>
        </authorList>
    </citation>
    <scope>NUCLEOTIDE SEQUENCE [LARGE SCALE GENOMIC DNA]</scope>
    <source>
        <strain evidence="10">SC8812_S17_10</strain>
    </source>
</reference>
<keyword evidence="11" id="KW-1185">Reference proteome</keyword>
<dbReference type="EMBL" id="JAEKNR010000188">
    <property type="protein sequence ID" value="MBJ7600166.1"/>
    <property type="molecule type" value="Genomic_DNA"/>
</dbReference>
<keyword evidence="4 8" id="KW-0547">Nucleotide-binding</keyword>
<evidence type="ECO:0000256" key="1">
    <source>
        <dbReference type="ARBA" id="ARBA00022490"/>
    </source>
</evidence>
<comment type="catalytic activity">
    <reaction evidence="8">
        <text>Mo-molybdopterin + GTP + H(+) = Mo-molybdopterin guanine dinucleotide + diphosphate</text>
        <dbReference type="Rhea" id="RHEA:34243"/>
        <dbReference type="ChEBI" id="CHEBI:15378"/>
        <dbReference type="ChEBI" id="CHEBI:33019"/>
        <dbReference type="ChEBI" id="CHEBI:37565"/>
        <dbReference type="ChEBI" id="CHEBI:71302"/>
        <dbReference type="ChEBI" id="CHEBI:71310"/>
        <dbReference type="EC" id="2.7.7.77"/>
    </reaction>
</comment>
<dbReference type="RefSeq" id="WP_338203892.1">
    <property type="nucleotide sequence ID" value="NZ_JAEKNR010000188.1"/>
</dbReference>
<dbReference type="EC" id="2.7.7.77" evidence="8"/>
<dbReference type="CDD" id="cd02503">
    <property type="entry name" value="MobA"/>
    <property type="match status" value="1"/>
</dbReference>
<evidence type="ECO:0000259" key="9">
    <source>
        <dbReference type="Pfam" id="PF12804"/>
    </source>
</evidence>
<evidence type="ECO:0000256" key="6">
    <source>
        <dbReference type="ARBA" id="ARBA00023134"/>
    </source>
</evidence>
<comment type="caution">
    <text evidence="10">The sequence shown here is derived from an EMBL/GenBank/DDBJ whole genome shotgun (WGS) entry which is preliminary data.</text>
</comment>
<comment type="function">
    <text evidence="8">Transfers a GMP moiety from GTP to Mo-molybdopterin (Mo-MPT) cofactor (Moco or molybdenum cofactor) to form Mo-molybdopterin guanine dinucleotide (Mo-MGD) cofactor.</text>
</comment>
<comment type="caution">
    <text evidence="8">Lacks conserved residue(s) required for the propagation of feature annotation.</text>
</comment>
<feature type="binding site" evidence="8">
    <location>
        <begin position="10"/>
        <end position="12"/>
    </location>
    <ligand>
        <name>GTP</name>
        <dbReference type="ChEBI" id="CHEBI:37565"/>
    </ligand>
</feature>
<keyword evidence="7 8" id="KW-0501">Molybdenum cofactor biosynthesis</keyword>
<evidence type="ECO:0000256" key="5">
    <source>
        <dbReference type="ARBA" id="ARBA00022842"/>
    </source>
</evidence>
<keyword evidence="2 8" id="KW-0808">Transferase</keyword>
<dbReference type="SUPFAM" id="SSF53448">
    <property type="entry name" value="Nucleotide-diphospho-sugar transferases"/>
    <property type="match status" value="1"/>
</dbReference>
<evidence type="ECO:0000256" key="2">
    <source>
        <dbReference type="ARBA" id="ARBA00022679"/>
    </source>
</evidence>
<keyword evidence="5 8" id="KW-0460">Magnesium</keyword>
<keyword evidence="1 8" id="KW-0963">Cytoplasm</keyword>
<evidence type="ECO:0000256" key="7">
    <source>
        <dbReference type="ARBA" id="ARBA00023150"/>
    </source>
</evidence>
<organism evidence="10 11">
    <name type="scientific">Candidatus Nephthysia bennettiae</name>
    <dbReference type="NCBI Taxonomy" id="3127016"/>
    <lineage>
        <taxon>Bacteria</taxon>
        <taxon>Bacillati</taxon>
        <taxon>Candidatus Dormiibacterota</taxon>
        <taxon>Candidatus Dormibacteria</taxon>
        <taxon>Candidatus Dormibacterales</taxon>
        <taxon>Candidatus Dormibacteraceae</taxon>
        <taxon>Candidatus Nephthysia</taxon>
    </lineage>
</organism>
<evidence type="ECO:0000256" key="3">
    <source>
        <dbReference type="ARBA" id="ARBA00022723"/>
    </source>
</evidence>
<dbReference type="Proteomes" id="UP000612893">
    <property type="component" value="Unassembled WGS sequence"/>
</dbReference>
<evidence type="ECO:0000256" key="8">
    <source>
        <dbReference type="HAMAP-Rule" id="MF_00316"/>
    </source>
</evidence>
<accession>A0A934KBG0</accession>
<dbReference type="InterPro" id="IPR025877">
    <property type="entry name" value="MobA-like_NTP_Trfase"/>
</dbReference>
<dbReference type="PANTHER" id="PTHR19136">
    <property type="entry name" value="MOLYBDENUM COFACTOR GUANYLYLTRANSFERASE"/>
    <property type="match status" value="1"/>
</dbReference>
<feature type="binding site" evidence="8">
    <location>
        <position position="97"/>
    </location>
    <ligand>
        <name>Mg(2+)</name>
        <dbReference type="ChEBI" id="CHEBI:18420"/>
    </ligand>
</feature>
<dbReference type="GO" id="GO:0061603">
    <property type="term" value="F:molybdenum cofactor guanylyltransferase activity"/>
    <property type="evidence" value="ECO:0007669"/>
    <property type="project" value="UniProtKB-EC"/>
</dbReference>
<dbReference type="GO" id="GO:0006777">
    <property type="term" value="P:Mo-molybdopterin cofactor biosynthetic process"/>
    <property type="evidence" value="ECO:0007669"/>
    <property type="project" value="UniProtKB-KW"/>
</dbReference>
<dbReference type="GO" id="GO:0005737">
    <property type="term" value="C:cytoplasm"/>
    <property type="evidence" value="ECO:0007669"/>
    <property type="project" value="UniProtKB-SubCell"/>
</dbReference>
<comment type="subcellular location">
    <subcellularLocation>
        <location evidence="8">Cytoplasm</location>
    </subcellularLocation>
</comment>
<name>A0A934KBG0_9BACT</name>
<dbReference type="Gene3D" id="3.90.550.10">
    <property type="entry name" value="Spore Coat Polysaccharide Biosynthesis Protein SpsA, Chain A"/>
    <property type="match status" value="1"/>
</dbReference>